<reference evidence="1 2" key="1">
    <citation type="journal article" date="2018" name="BMC Genomics">
        <title>Genomic comparison of Trypanosoma conorhini and Trypanosoma rangeli to Trypanosoma cruzi strains of high and low virulence.</title>
        <authorList>
            <person name="Bradwell K.R."/>
            <person name="Koparde V.N."/>
            <person name="Matveyev A.V."/>
            <person name="Serrano M.G."/>
            <person name="Alves J.M."/>
            <person name="Parikh H."/>
            <person name="Huang B."/>
            <person name="Lee V."/>
            <person name="Espinosa-Alvarez O."/>
            <person name="Ortiz P.A."/>
            <person name="Costa-Martins A.G."/>
            <person name="Teixeira M.M."/>
            <person name="Buck G.A."/>
        </authorList>
    </citation>
    <scope>NUCLEOTIDE SEQUENCE [LARGE SCALE GENOMIC DNA]</scope>
    <source>
        <strain evidence="1 2">AM80</strain>
    </source>
</reference>
<dbReference type="EMBL" id="MKGL01000118">
    <property type="protein sequence ID" value="RNF06073.1"/>
    <property type="molecule type" value="Genomic_DNA"/>
</dbReference>
<proteinExistence type="predicted"/>
<evidence type="ECO:0000313" key="1">
    <source>
        <dbReference type="EMBL" id="RNF06073.1"/>
    </source>
</evidence>
<accession>A0A422NKS9</accession>
<gene>
    <name evidence="1" type="ORF">TraAM80_04157</name>
</gene>
<dbReference type="OrthoDB" id="271587at2759"/>
<dbReference type="Proteomes" id="UP000283634">
    <property type="component" value="Unassembled WGS sequence"/>
</dbReference>
<name>A0A422NKS9_TRYRA</name>
<organism evidence="1 2">
    <name type="scientific">Trypanosoma rangeli</name>
    <dbReference type="NCBI Taxonomy" id="5698"/>
    <lineage>
        <taxon>Eukaryota</taxon>
        <taxon>Discoba</taxon>
        <taxon>Euglenozoa</taxon>
        <taxon>Kinetoplastea</taxon>
        <taxon>Metakinetoplastina</taxon>
        <taxon>Trypanosomatida</taxon>
        <taxon>Trypanosomatidae</taxon>
        <taxon>Trypanosoma</taxon>
        <taxon>Herpetosoma</taxon>
    </lineage>
</organism>
<comment type="caution">
    <text evidence="1">The sequence shown here is derived from an EMBL/GenBank/DDBJ whole genome shotgun (WGS) entry which is preliminary data.</text>
</comment>
<sequence length="233" mass="26724">MDYINSYLECLSWFADWCLRSELPARTITKLCMWLYDMRHRRSGFRRGDAPSPCLSNVFGKASYIQPNWYREETGKSFSYLDERIIFYPQFALLDENEAYHNLSVQKHKTLVCVSRILRQPSLHYLRTALTVASMAFLWVVDASSELSDPQAVYISCSSCNEHDNGAGPHSKGRLCAVDAIKCRSFRDTAGDAIRCLTGVSLLLVSEIFVSLPHRTTAHDIFIVDSWFFFFCV</sequence>
<dbReference type="AlphaFoldDB" id="A0A422NKS9"/>
<keyword evidence="2" id="KW-1185">Reference proteome</keyword>
<evidence type="ECO:0000313" key="2">
    <source>
        <dbReference type="Proteomes" id="UP000283634"/>
    </source>
</evidence>
<dbReference type="GeneID" id="40328090"/>
<protein>
    <submittedName>
        <fullName evidence="1">Uncharacterized protein</fullName>
    </submittedName>
</protein>
<dbReference type="RefSeq" id="XP_029239050.1">
    <property type="nucleotide sequence ID" value="XM_029381095.1"/>
</dbReference>